<dbReference type="Proteomes" id="UP000215005">
    <property type="component" value="Chromosome"/>
</dbReference>
<dbReference type="InterPro" id="IPR005561">
    <property type="entry name" value="ANTAR"/>
</dbReference>
<accession>A0A223S3L0</accession>
<dbReference type="RefSeq" id="WP_094932288.1">
    <property type="nucleotide sequence ID" value="NZ_CP022753.1"/>
</dbReference>
<keyword evidence="3" id="KW-1185">Reference proteome</keyword>
<dbReference type="EMBL" id="CP022753">
    <property type="protein sequence ID" value="ASU82713.1"/>
    <property type="molecule type" value="Genomic_DNA"/>
</dbReference>
<gene>
    <name evidence="2" type="ORF">CDO52_07880</name>
</gene>
<organism evidence="2 3">
    <name type="scientific">Nocardiopsis gilva YIM 90087</name>
    <dbReference type="NCBI Taxonomy" id="1235441"/>
    <lineage>
        <taxon>Bacteria</taxon>
        <taxon>Bacillati</taxon>
        <taxon>Actinomycetota</taxon>
        <taxon>Actinomycetes</taxon>
        <taxon>Streptosporangiales</taxon>
        <taxon>Nocardiopsidaceae</taxon>
        <taxon>Nocardiopsis</taxon>
    </lineage>
</organism>
<dbReference type="KEGG" id="ngv:CDO52_07880"/>
<dbReference type="AlphaFoldDB" id="A0A223S3L0"/>
<dbReference type="InterPro" id="IPR036388">
    <property type="entry name" value="WH-like_DNA-bd_sf"/>
</dbReference>
<dbReference type="Pfam" id="PF03861">
    <property type="entry name" value="ANTAR"/>
    <property type="match status" value="1"/>
</dbReference>
<proteinExistence type="predicted"/>
<dbReference type="Gene3D" id="1.10.10.10">
    <property type="entry name" value="Winged helix-like DNA-binding domain superfamily/Winged helix DNA-binding domain"/>
    <property type="match status" value="1"/>
</dbReference>
<evidence type="ECO:0000313" key="2">
    <source>
        <dbReference type="EMBL" id="ASU82713.1"/>
    </source>
</evidence>
<dbReference type="OrthoDB" id="3683444at2"/>
<dbReference type="SUPFAM" id="SSF52172">
    <property type="entry name" value="CheY-like"/>
    <property type="match status" value="1"/>
</dbReference>
<dbReference type="GO" id="GO:0003723">
    <property type="term" value="F:RNA binding"/>
    <property type="evidence" value="ECO:0007669"/>
    <property type="project" value="InterPro"/>
</dbReference>
<sequence>MYVKPHSTVQSGESAALIQRTPTGWRVHDGEELPDLLNAMVLADLLVAEAGGAVSAGTAPPRAVENGSEVERLRLTVAQLQHALHTRVVVEQAIGVLSERHQVAPRQAFERLRSAARSRGRKVADLAREVVQSSTNPLIPLPAELAAKGAADSESA</sequence>
<feature type="domain" description="ANTAR" evidence="1">
    <location>
        <begin position="70"/>
        <end position="131"/>
    </location>
</feature>
<dbReference type="PROSITE" id="PS50921">
    <property type="entry name" value="ANTAR"/>
    <property type="match status" value="1"/>
</dbReference>
<protein>
    <submittedName>
        <fullName evidence="2">Antitermination regulator</fullName>
    </submittedName>
</protein>
<reference evidence="2 3" key="1">
    <citation type="submission" date="2017-08" db="EMBL/GenBank/DDBJ databases">
        <title>The complete genome sequence of Nocardiopsis gilva YIM 90087.</title>
        <authorList>
            <person name="Yin M."/>
            <person name="Tang S."/>
        </authorList>
    </citation>
    <scope>NUCLEOTIDE SEQUENCE [LARGE SCALE GENOMIC DNA]</scope>
    <source>
        <strain evidence="2 3">YIM 90087</strain>
    </source>
</reference>
<evidence type="ECO:0000313" key="3">
    <source>
        <dbReference type="Proteomes" id="UP000215005"/>
    </source>
</evidence>
<dbReference type="SMART" id="SM01012">
    <property type="entry name" value="ANTAR"/>
    <property type="match status" value="1"/>
</dbReference>
<evidence type="ECO:0000259" key="1">
    <source>
        <dbReference type="PROSITE" id="PS50921"/>
    </source>
</evidence>
<name>A0A223S3L0_9ACTN</name>
<dbReference type="InterPro" id="IPR011006">
    <property type="entry name" value="CheY-like_superfamily"/>
</dbReference>